<dbReference type="AlphaFoldDB" id="A0A816WTN5"/>
<accession>A0A816WTN5</accession>
<sequence>MTCGRTISLWLVTLYFCRIRTRSMCMCGPATSQCFVLYVAMLPNKSLS</sequence>
<gene>
    <name evidence="2" type="ORF">DARMORV10_A02P11910.1</name>
</gene>
<protein>
    <submittedName>
        <fullName evidence="2">(rape) hypothetical protein</fullName>
    </submittedName>
</protein>
<reference evidence="2" key="1">
    <citation type="submission" date="2021-01" db="EMBL/GenBank/DDBJ databases">
        <authorList>
            <consortium name="Genoscope - CEA"/>
            <person name="William W."/>
        </authorList>
    </citation>
    <scope>NUCLEOTIDE SEQUENCE</scope>
</reference>
<feature type="signal peptide" evidence="1">
    <location>
        <begin position="1"/>
        <end position="23"/>
    </location>
</feature>
<proteinExistence type="predicted"/>
<keyword evidence="1" id="KW-0732">Signal</keyword>
<evidence type="ECO:0000256" key="1">
    <source>
        <dbReference type="SAM" id="SignalP"/>
    </source>
</evidence>
<evidence type="ECO:0000313" key="2">
    <source>
        <dbReference type="EMBL" id="CAF2138087.1"/>
    </source>
</evidence>
<organism evidence="2">
    <name type="scientific">Brassica napus</name>
    <name type="common">Rape</name>
    <dbReference type="NCBI Taxonomy" id="3708"/>
    <lineage>
        <taxon>Eukaryota</taxon>
        <taxon>Viridiplantae</taxon>
        <taxon>Streptophyta</taxon>
        <taxon>Embryophyta</taxon>
        <taxon>Tracheophyta</taxon>
        <taxon>Spermatophyta</taxon>
        <taxon>Magnoliopsida</taxon>
        <taxon>eudicotyledons</taxon>
        <taxon>Gunneridae</taxon>
        <taxon>Pentapetalae</taxon>
        <taxon>rosids</taxon>
        <taxon>malvids</taxon>
        <taxon>Brassicales</taxon>
        <taxon>Brassicaceae</taxon>
        <taxon>Brassiceae</taxon>
        <taxon>Brassica</taxon>
    </lineage>
</organism>
<dbReference type="Proteomes" id="UP001295469">
    <property type="component" value="Chromosome A02"/>
</dbReference>
<feature type="chain" id="PRO_5032790216" evidence="1">
    <location>
        <begin position="24"/>
        <end position="48"/>
    </location>
</feature>
<name>A0A816WTN5_BRANA</name>
<dbReference type="EMBL" id="HG994356">
    <property type="protein sequence ID" value="CAF2138087.1"/>
    <property type="molecule type" value="Genomic_DNA"/>
</dbReference>